<name>A0A9Q5I2A3_SANBA</name>
<comment type="caution">
    <text evidence="2">The sequence shown here is derived from an EMBL/GenBank/DDBJ whole genome shotgun (WGS) entry which is preliminary data.</text>
</comment>
<protein>
    <submittedName>
        <fullName evidence="2">Rcc1/blip-II</fullName>
    </submittedName>
</protein>
<dbReference type="EMBL" id="LNZH02000134">
    <property type="protein sequence ID" value="OCB90387.1"/>
    <property type="molecule type" value="Genomic_DNA"/>
</dbReference>
<gene>
    <name evidence="2" type="ORF">A7U60_g2398</name>
</gene>
<keyword evidence="3" id="KW-1185">Reference proteome</keyword>
<dbReference type="Pfam" id="PF13540">
    <property type="entry name" value="RCC1_2"/>
    <property type="match status" value="1"/>
</dbReference>
<feature type="repeat" description="RCC1" evidence="1">
    <location>
        <begin position="368"/>
        <end position="422"/>
    </location>
</feature>
<proteinExistence type="predicted"/>
<dbReference type="SUPFAM" id="SSF50985">
    <property type="entry name" value="RCC1/BLIP-II"/>
    <property type="match status" value="1"/>
</dbReference>
<dbReference type="OrthoDB" id="5370059at2759"/>
<dbReference type="Gene3D" id="2.130.10.30">
    <property type="entry name" value="Regulator of chromosome condensation 1/beta-lactamase-inhibitor protein II"/>
    <property type="match status" value="2"/>
</dbReference>
<dbReference type="PROSITE" id="PS50012">
    <property type="entry name" value="RCC1_3"/>
    <property type="match status" value="2"/>
</dbReference>
<evidence type="ECO:0000313" key="3">
    <source>
        <dbReference type="Proteomes" id="UP000757232"/>
    </source>
</evidence>
<evidence type="ECO:0000313" key="2">
    <source>
        <dbReference type="EMBL" id="OCB90387.1"/>
    </source>
</evidence>
<dbReference type="PANTHER" id="PTHR45982">
    <property type="entry name" value="REGULATOR OF CHROMOSOME CONDENSATION"/>
    <property type="match status" value="1"/>
</dbReference>
<organism evidence="2 3">
    <name type="scientific">Sanghuangporus baumii</name>
    <name type="common">Phellinus baumii</name>
    <dbReference type="NCBI Taxonomy" id="108892"/>
    <lineage>
        <taxon>Eukaryota</taxon>
        <taxon>Fungi</taxon>
        <taxon>Dikarya</taxon>
        <taxon>Basidiomycota</taxon>
        <taxon>Agaricomycotina</taxon>
        <taxon>Agaricomycetes</taxon>
        <taxon>Hymenochaetales</taxon>
        <taxon>Hymenochaetaceae</taxon>
        <taxon>Sanghuangporus</taxon>
    </lineage>
</organism>
<dbReference type="Proteomes" id="UP000757232">
    <property type="component" value="Unassembled WGS sequence"/>
</dbReference>
<dbReference type="PANTHER" id="PTHR45982:SF1">
    <property type="entry name" value="REGULATOR OF CHROMOSOME CONDENSATION"/>
    <property type="match status" value="1"/>
</dbReference>
<dbReference type="InterPro" id="IPR051553">
    <property type="entry name" value="Ran_GTPase-activating"/>
</dbReference>
<sequence length="423" mass="44622">MCAVYSSGSNAHGQLAQGSEADSHRFKQCIFDGSLSDGELAGSKLLSITTGANHTLLLLRSQEGVTQIWGCGNGHRGQLGAQYRREFGASSVFHRIFLRSDDARFTEFVDCDITFIAASWETSYAVLSGSDSDLVLSVGGDDFGDLGIGGLPGGQKETDIWRPVGFRHLLPTAASNVRIAQLKAGPHNVIVKLVFLDASKWEAGLVVGWGAARQGQLGQGPASKKPQPTYSSPNIIPFTSCISAFAVGSQHAVFLTSEGTVLSLGSNKKDQLCDIDAAKHICAVNATWNGTYLLKRHDNSNKWIILATGSNSNGQLALASGAGVTAGQMNEISLPADASEAASLNIICGSEHVLLSSQTGAQVNGGGLDVFGWGWNEHGNLGLGHTLDVHEPARLWPSGDHQRGKVVGVWAGCATSWIVVDEE</sequence>
<dbReference type="PROSITE" id="PS00626">
    <property type="entry name" value="RCC1_2"/>
    <property type="match status" value="1"/>
</dbReference>
<dbReference type="Pfam" id="PF00415">
    <property type="entry name" value="RCC1"/>
    <property type="match status" value="1"/>
</dbReference>
<dbReference type="PRINTS" id="PR00633">
    <property type="entry name" value="RCCNDNSATION"/>
</dbReference>
<reference evidence="2" key="1">
    <citation type="submission" date="2016-06" db="EMBL/GenBank/DDBJ databases">
        <title>Draft Genome sequence of the fungus Inonotus baumii.</title>
        <authorList>
            <person name="Zhu H."/>
            <person name="Lin W."/>
        </authorList>
    </citation>
    <scope>NUCLEOTIDE SEQUENCE</scope>
    <source>
        <strain evidence="2">821</strain>
    </source>
</reference>
<accession>A0A9Q5I2A3</accession>
<dbReference type="InterPro" id="IPR000408">
    <property type="entry name" value="Reg_chr_condens"/>
</dbReference>
<dbReference type="InterPro" id="IPR009091">
    <property type="entry name" value="RCC1/BLIP-II"/>
</dbReference>
<evidence type="ECO:0000256" key="1">
    <source>
        <dbReference type="PROSITE-ProRule" id="PRU00235"/>
    </source>
</evidence>
<feature type="repeat" description="RCC1" evidence="1">
    <location>
        <begin position="204"/>
        <end position="258"/>
    </location>
</feature>
<dbReference type="AlphaFoldDB" id="A0A9Q5I2A3"/>